<reference evidence="2 3" key="1">
    <citation type="journal article" date="2018" name="Front. Plant Sci.">
        <title>Red Clover (Trifolium pratense) and Zigzag Clover (T. medium) - A Picture of Genomic Similarities and Differences.</title>
        <authorList>
            <person name="Dluhosova J."/>
            <person name="Istvanek J."/>
            <person name="Nedelnik J."/>
            <person name="Repkova J."/>
        </authorList>
    </citation>
    <scope>NUCLEOTIDE SEQUENCE [LARGE SCALE GENOMIC DNA]</scope>
    <source>
        <strain evidence="3">cv. 10/8</strain>
        <tissue evidence="2">Leaf</tissue>
    </source>
</reference>
<evidence type="ECO:0000313" key="2">
    <source>
        <dbReference type="EMBL" id="MCI91376.1"/>
    </source>
</evidence>
<dbReference type="Proteomes" id="UP000265520">
    <property type="component" value="Unassembled WGS sequence"/>
</dbReference>
<sequence>MMTEEVVESEVTPTIGKEEGVAEGESRSSQHPTGRLHRK</sequence>
<accession>A0A392VSX8</accession>
<organism evidence="2 3">
    <name type="scientific">Trifolium medium</name>
    <dbReference type="NCBI Taxonomy" id="97028"/>
    <lineage>
        <taxon>Eukaryota</taxon>
        <taxon>Viridiplantae</taxon>
        <taxon>Streptophyta</taxon>
        <taxon>Embryophyta</taxon>
        <taxon>Tracheophyta</taxon>
        <taxon>Spermatophyta</taxon>
        <taxon>Magnoliopsida</taxon>
        <taxon>eudicotyledons</taxon>
        <taxon>Gunneridae</taxon>
        <taxon>Pentapetalae</taxon>
        <taxon>rosids</taxon>
        <taxon>fabids</taxon>
        <taxon>Fabales</taxon>
        <taxon>Fabaceae</taxon>
        <taxon>Papilionoideae</taxon>
        <taxon>50 kb inversion clade</taxon>
        <taxon>NPAAA clade</taxon>
        <taxon>Hologalegina</taxon>
        <taxon>IRL clade</taxon>
        <taxon>Trifolieae</taxon>
        <taxon>Trifolium</taxon>
    </lineage>
</organism>
<protein>
    <submittedName>
        <fullName evidence="2">Uncharacterized protein</fullName>
    </submittedName>
</protein>
<name>A0A392VSX8_9FABA</name>
<proteinExistence type="predicted"/>
<dbReference type="AlphaFoldDB" id="A0A392VSX8"/>
<dbReference type="EMBL" id="LXQA011270158">
    <property type="protein sequence ID" value="MCI91376.1"/>
    <property type="molecule type" value="Genomic_DNA"/>
</dbReference>
<keyword evidence="3" id="KW-1185">Reference proteome</keyword>
<evidence type="ECO:0000313" key="3">
    <source>
        <dbReference type="Proteomes" id="UP000265520"/>
    </source>
</evidence>
<feature type="non-terminal residue" evidence="2">
    <location>
        <position position="39"/>
    </location>
</feature>
<comment type="caution">
    <text evidence="2">The sequence shown here is derived from an EMBL/GenBank/DDBJ whole genome shotgun (WGS) entry which is preliminary data.</text>
</comment>
<feature type="region of interest" description="Disordered" evidence="1">
    <location>
        <begin position="1"/>
        <end position="39"/>
    </location>
</feature>
<feature type="compositionally biased region" description="Basic and acidic residues" evidence="1">
    <location>
        <begin position="16"/>
        <end position="28"/>
    </location>
</feature>
<evidence type="ECO:0000256" key="1">
    <source>
        <dbReference type="SAM" id="MobiDB-lite"/>
    </source>
</evidence>